<accession>A0ABV9YJN0</accession>
<dbReference type="InterPro" id="IPR041916">
    <property type="entry name" value="Anti_sigma_zinc_sf"/>
</dbReference>
<keyword evidence="4" id="KW-0812">Transmembrane</keyword>
<keyword evidence="4" id="KW-0472">Membrane</keyword>
<evidence type="ECO:0000313" key="6">
    <source>
        <dbReference type="Proteomes" id="UP001595947"/>
    </source>
</evidence>
<evidence type="ECO:0000256" key="4">
    <source>
        <dbReference type="SAM" id="Phobius"/>
    </source>
</evidence>
<dbReference type="EMBL" id="JBHSIV010000005">
    <property type="protein sequence ID" value="MFC5061927.1"/>
    <property type="molecule type" value="Genomic_DNA"/>
</dbReference>
<feature type="compositionally biased region" description="Low complexity" evidence="3">
    <location>
        <begin position="230"/>
        <end position="243"/>
    </location>
</feature>
<feature type="compositionally biased region" description="Basic residues" evidence="3">
    <location>
        <begin position="94"/>
        <end position="104"/>
    </location>
</feature>
<gene>
    <name evidence="5" type="ORF">ACFPBZ_06900</name>
</gene>
<keyword evidence="2" id="KW-0804">Transcription</keyword>
<evidence type="ECO:0000313" key="5">
    <source>
        <dbReference type="EMBL" id="MFC5061927.1"/>
    </source>
</evidence>
<feature type="region of interest" description="Disordered" evidence="3">
    <location>
        <begin position="226"/>
        <end position="264"/>
    </location>
</feature>
<proteinExistence type="predicted"/>
<name>A0ABV9YJN0_9PSEU</name>
<evidence type="ECO:0000256" key="2">
    <source>
        <dbReference type="ARBA" id="ARBA00023163"/>
    </source>
</evidence>
<keyword evidence="4" id="KW-1133">Transmembrane helix</keyword>
<sequence>MPHPTRDQLTAAALPGEPTDEVVTAHLAGCPACAAEVAALGRTVGLARDGLALAGEPPPPPAVWSGILAQLDDDLPDGALPGDLPGRPGTVGGGRRRNGHRHPGPRFAQDVAQPAPRRRRRVVVAGLAIAAVAAAVAVLSPALGGLLDPSGGAGPTAVARVALVSADPGVSGEAVMGPGPVMHVDVVVPAGVPAGHTLEVWAVEPGGMRPLGALAPAPDRSRWAGELVLPADPADAAQRPALDVSVEPAGPDPRHSGHSLAHSP</sequence>
<organism evidence="5 6">
    <name type="scientific">Actinomycetospora atypica</name>
    <dbReference type="NCBI Taxonomy" id="1290095"/>
    <lineage>
        <taxon>Bacteria</taxon>
        <taxon>Bacillati</taxon>
        <taxon>Actinomycetota</taxon>
        <taxon>Actinomycetes</taxon>
        <taxon>Pseudonocardiales</taxon>
        <taxon>Pseudonocardiaceae</taxon>
        <taxon>Actinomycetospora</taxon>
    </lineage>
</organism>
<evidence type="ECO:0000256" key="1">
    <source>
        <dbReference type="ARBA" id="ARBA00023015"/>
    </source>
</evidence>
<dbReference type="Gene3D" id="1.10.10.1320">
    <property type="entry name" value="Anti-sigma factor, zinc-finger domain"/>
    <property type="match status" value="1"/>
</dbReference>
<dbReference type="Proteomes" id="UP001595947">
    <property type="component" value="Unassembled WGS sequence"/>
</dbReference>
<keyword evidence="1" id="KW-0805">Transcription regulation</keyword>
<keyword evidence="6" id="KW-1185">Reference proteome</keyword>
<reference evidence="6" key="1">
    <citation type="journal article" date="2019" name="Int. J. Syst. Evol. Microbiol.">
        <title>The Global Catalogue of Microorganisms (GCM) 10K type strain sequencing project: providing services to taxonomists for standard genome sequencing and annotation.</title>
        <authorList>
            <consortium name="The Broad Institute Genomics Platform"/>
            <consortium name="The Broad Institute Genome Sequencing Center for Infectious Disease"/>
            <person name="Wu L."/>
            <person name="Ma J."/>
        </authorList>
    </citation>
    <scope>NUCLEOTIDE SEQUENCE [LARGE SCALE GENOMIC DNA]</scope>
    <source>
        <strain evidence="6">CGMCC 4.7093</strain>
    </source>
</reference>
<comment type="caution">
    <text evidence="5">The sequence shown here is derived from an EMBL/GenBank/DDBJ whole genome shotgun (WGS) entry which is preliminary data.</text>
</comment>
<protein>
    <submittedName>
        <fullName evidence="5">Anti-sigma factor domain-containing protein</fullName>
    </submittedName>
</protein>
<feature type="compositionally biased region" description="Low complexity" evidence="3">
    <location>
        <begin position="77"/>
        <end position="88"/>
    </location>
</feature>
<evidence type="ECO:0000256" key="3">
    <source>
        <dbReference type="SAM" id="MobiDB-lite"/>
    </source>
</evidence>
<dbReference type="RefSeq" id="WP_378035279.1">
    <property type="nucleotide sequence ID" value="NZ_JBHSIV010000005.1"/>
</dbReference>
<feature type="region of interest" description="Disordered" evidence="3">
    <location>
        <begin position="75"/>
        <end position="114"/>
    </location>
</feature>
<feature type="transmembrane region" description="Helical" evidence="4">
    <location>
        <begin position="122"/>
        <end position="143"/>
    </location>
</feature>